<evidence type="ECO:0000313" key="3">
    <source>
        <dbReference type="Proteomes" id="UP000366945"/>
    </source>
</evidence>
<reference evidence="2 3" key="1">
    <citation type="submission" date="2019-08" db="EMBL/GenBank/DDBJ databases">
        <authorList>
            <person name="Peeters C."/>
        </authorList>
    </citation>
    <scope>NUCLEOTIDE SEQUENCE [LARGE SCALE GENOMIC DNA]</scope>
    <source>
        <strain evidence="2 3">LMG 31114</strain>
    </source>
</reference>
<dbReference type="EMBL" id="CABPSK010000001">
    <property type="protein sequence ID" value="VVD63459.1"/>
    <property type="molecule type" value="Genomic_DNA"/>
</dbReference>
<dbReference type="Proteomes" id="UP000366945">
    <property type="component" value="Unassembled WGS sequence"/>
</dbReference>
<organism evidence="2 3">
    <name type="scientific">Pandoraea pneumonica</name>
    <dbReference type="NCBI Taxonomy" id="2508299"/>
    <lineage>
        <taxon>Bacteria</taxon>
        <taxon>Pseudomonadati</taxon>
        <taxon>Pseudomonadota</taxon>
        <taxon>Betaproteobacteria</taxon>
        <taxon>Burkholderiales</taxon>
        <taxon>Burkholderiaceae</taxon>
        <taxon>Pandoraea</taxon>
    </lineage>
</organism>
<sequence length="115" mass="12381">MAGRKRKYSLVMLALLTSSPIVGASDWGSLSCQHWMNTHETPPKAAGGLTSYSESAILHWATGYVAGLTDANGSYVDVDPVKLTKWLEGYCSNRPTDSVSDAARAFVSSVARRTK</sequence>
<keyword evidence="1" id="KW-0732">Signal</keyword>
<accession>A0A5E4RN28</accession>
<protein>
    <recommendedName>
        <fullName evidence="4">Rap1a immunity protein domain-containing protein</fullName>
    </recommendedName>
</protein>
<feature type="signal peptide" evidence="1">
    <location>
        <begin position="1"/>
        <end position="24"/>
    </location>
</feature>
<feature type="chain" id="PRO_5022714084" description="Rap1a immunity protein domain-containing protein" evidence="1">
    <location>
        <begin position="25"/>
        <end position="115"/>
    </location>
</feature>
<keyword evidence="3" id="KW-1185">Reference proteome</keyword>
<dbReference type="AlphaFoldDB" id="A0A5E4RN28"/>
<evidence type="ECO:0008006" key="4">
    <source>
        <dbReference type="Google" id="ProtNLM"/>
    </source>
</evidence>
<gene>
    <name evidence="2" type="ORF">PPN31114_00222</name>
</gene>
<evidence type="ECO:0000313" key="2">
    <source>
        <dbReference type="EMBL" id="VVD63459.1"/>
    </source>
</evidence>
<name>A0A5E4RN28_9BURK</name>
<evidence type="ECO:0000256" key="1">
    <source>
        <dbReference type="SAM" id="SignalP"/>
    </source>
</evidence>
<proteinExistence type="predicted"/>